<evidence type="ECO:0000313" key="12">
    <source>
        <dbReference type="EMBL" id="KAB5595901.1"/>
    </source>
</evidence>
<dbReference type="GO" id="GO:0005829">
    <property type="term" value="C:cytosol"/>
    <property type="evidence" value="ECO:0007669"/>
    <property type="project" value="TreeGrafter"/>
</dbReference>
<dbReference type="Pfam" id="PF19326">
    <property type="entry name" value="AMP_deaminase"/>
    <property type="match status" value="1"/>
</dbReference>
<feature type="region of interest" description="Disordered" evidence="11">
    <location>
        <begin position="57"/>
        <end position="89"/>
    </location>
</feature>
<keyword evidence="8" id="KW-0546">Nucleotide metabolism</keyword>
<dbReference type="GO" id="GO:0003876">
    <property type="term" value="F:AMP deaminase activity"/>
    <property type="evidence" value="ECO:0007669"/>
    <property type="project" value="UniProtKB-EC"/>
</dbReference>
<protein>
    <recommendedName>
        <fullName evidence="9">AMP deaminase</fullName>
        <ecNumber evidence="4">3.5.4.6</ecNumber>
    </recommendedName>
    <alternativeName>
        <fullName evidence="10">Myoadenylate deaminase</fullName>
    </alternativeName>
</protein>
<dbReference type="InterPro" id="IPR006650">
    <property type="entry name" value="A/AMP_deam_AS"/>
</dbReference>
<feature type="region of interest" description="Disordered" evidence="11">
    <location>
        <begin position="1"/>
        <end position="25"/>
    </location>
</feature>
<dbReference type="CDD" id="cd01319">
    <property type="entry name" value="AMPD"/>
    <property type="match status" value="1"/>
</dbReference>
<organism evidence="12 13">
    <name type="scientific">Ceratobasidium theobromae</name>
    <dbReference type="NCBI Taxonomy" id="1582974"/>
    <lineage>
        <taxon>Eukaryota</taxon>
        <taxon>Fungi</taxon>
        <taxon>Dikarya</taxon>
        <taxon>Basidiomycota</taxon>
        <taxon>Agaricomycotina</taxon>
        <taxon>Agaricomycetes</taxon>
        <taxon>Cantharellales</taxon>
        <taxon>Ceratobasidiaceae</taxon>
        <taxon>Ceratobasidium</taxon>
    </lineage>
</organism>
<keyword evidence="7" id="KW-0862">Zinc</keyword>
<dbReference type="FunFam" id="4.10.800.20:FF:000001">
    <property type="entry name" value="AMP deaminase"/>
    <property type="match status" value="1"/>
</dbReference>
<evidence type="ECO:0000256" key="10">
    <source>
        <dbReference type="ARBA" id="ARBA00078830"/>
    </source>
</evidence>
<name>A0A5N5QWC3_9AGAM</name>
<dbReference type="GO" id="GO:0046033">
    <property type="term" value="P:AMP metabolic process"/>
    <property type="evidence" value="ECO:0007669"/>
    <property type="project" value="TreeGrafter"/>
</dbReference>
<keyword evidence="13" id="KW-1185">Reference proteome</keyword>
<feature type="compositionally biased region" description="Low complexity" evidence="11">
    <location>
        <begin position="67"/>
        <end position="76"/>
    </location>
</feature>
<evidence type="ECO:0000256" key="5">
    <source>
        <dbReference type="ARBA" id="ARBA00022723"/>
    </source>
</evidence>
<dbReference type="Pfam" id="PF06101">
    <property type="entry name" value="Vps62"/>
    <property type="match status" value="1"/>
</dbReference>
<comment type="cofactor">
    <cofactor evidence="1">
        <name>Zn(2+)</name>
        <dbReference type="ChEBI" id="CHEBI:29105"/>
    </cofactor>
</comment>
<dbReference type="EMBL" id="SSOP01000005">
    <property type="protein sequence ID" value="KAB5595901.1"/>
    <property type="molecule type" value="Genomic_DNA"/>
</dbReference>
<evidence type="ECO:0000313" key="13">
    <source>
        <dbReference type="Proteomes" id="UP000383932"/>
    </source>
</evidence>
<accession>A0A5N5QWC3</accession>
<evidence type="ECO:0000256" key="6">
    <source>
        <dbReference type="ARBA" id="ARBA00022801"/>
    </source>
</evidence>
<gene>
    <name evidence="12" type="ORF">CTheo_665</name>
</gene>
<evidence type="ECO:0000256" key="3">
    <source>
        <dbReference type="ARBA" id="ARBA00006676"/>
    </source>
</evidence>
<evidence type="ECO:0000256" key="4">
    <source>
        <dbReference type="ARBA" id="ARBA00012775"/>
    </source>
</evidence>
<dbReference type="InterPro" id="IPR009291">
    <property type="entry name" value="Vps62"/>
</dbReference>
<dbReference type="SUPFAM" id="SSF51556">
    <property type="entry name" value="Metallo-dependent hydrolases"/>
    <property type="match status" value="1"/>
</dbReference>
<reference evidence="12 13" key="1">
    <citation type="journal article" date="2019" name="Fungal Biol. Biotechnol.">
        <title>Draft genome sequence of fastidious pathogen Ceratobasidium theobromae, which causes vascular-streak dieback in Theobroma cacao.</title>
        <authorList>
            <person name="Ali S.S."/>
            <person name="Asman A."/>
            <person name="Shao J."/>
            <person name="Firmansyah A.P."/>
            <person name="Susilo A.W."/>
            <person name="Rosmana A."/>
            <person name="McMahon P."/>
            <person name="Junaid M."/>
            <person name="Guest D."/>
            <person name="Kheng T.Y."/>
            <person name="Meinhardt L.W."/>
            <person name="Bailey B.A."/>
        </authorList>
    </citation>
    <scope>NUCLEOTIDE SEQUENCE [LARGE SCALE GENOMIC DNA]</scope>
    <source>
        <strain evidence="12 13">CT2</strain>
    </source>
</reference>
<evidence type="ECO:0000256" key="9">
    <source>
        <dbReference type="ARBA" id="ARBA00072037"/>
    </source>
</evidence>
<sequence>MDKPNEVSITVPRANHDEGGLSPPAEYHQLGSHGAGFFEYHEEKRMQGVEEKLLAHHHGSQDGGSLTAATRSRASSFGLGSSKLSQGNQTLFPDEQEKIEGVARPQAWLHEHSIKPHLTQEQGSQYEIFGITGAPPAPPLTPELKELYSSLQRCLDLRDKYMAVSLQRLGDDPRHFDGAFTGSAGSDTALETPQSNNPPFKPWKIYPPPPPPHWKFKASNTHKPEISHTHDDNDGDIPFEFSNCEIPGKGAWEWEMDEKGVFQVYEDLTPAHKPLFDVPTIRDFFMDLDTVLSVVTDGPAKSFAYRRLKYLSSKWQMYSLLHEYQELADMKSVPHRDFYNLRKVDTHVHHSSMMNQKHLLRFIKHKMKHYPDDKVIVRDGKELTLREVFESLNLTAYDLSIDTLDMHAHQEAFHRFDKFNLKYNPIGEARLREIFMKTDNHIKGRYLAELTKEVMTDLEQSKYQNCEWRISIYGRSSTEWDKLAKWIVENKLYSHNVRWLIQIPRLYDVYKANGTINNFSELLQNIFTPLFEVTQDPSTHPELHVFLQRVVGIDCVDDESKPERRIYRKFPYPKDWNTPQNPPYSYWMYYMFANMTSLNRWRQAQGFSTFVFRPHSGEAGDTDHLAAAFLTAHSISHGILLRKVPALQYLFYLKQIGLAMSPLSNNALFLSYERNPLPEFFKIGLNVSLSTDDPLQFHFTKIYKLGQAGLAELARNSVIQSGFEMEVKRHWIGKKWYLPGDAGNDINKTNVPDRRLAFRHDTLTEELNLIYSSKEAAVVPKSALTNRLDTSSDAVAAHAMATKASSCTWAWDTLYFQLAWEMNEWILWCPARSTWKSLRPNRRKRDIVPMADLLLDTDHVRHSLLAFSVLIAPVFGALSPELISLAQKYAPQFRLAPDEKYFPSSIEYMLPHFTVYDNAGKQLSGQPLPLTASNLDQVTGKGASTWLSVPDTKAGYLTGLNPSSNNVPVYTFIVPKEGGIVDFFYCWRHGRAFFPFNLGKNIPAIGVVGNHIGDWERMTVRTHDGVAISADYNAHSSNGAGAKPWNDVLKPSGEDRPLGYVASGSHGIWPGPGSWVVVYKLKDETKDGGAVWQAKDNIYPIEYTPSAAYLGDQAWVNYQGAWGNKGKTDCWWYFMVKTCPLTDGPGGPYRQDVFASSSFQPDDVGMFSKFPDMKGPLSQTLAPLAINSNTSFYKLRLDTTALQLISMGPFTHLTVEQACLDQPTNNSTILTTTFGTSKLNTGDDRLYSVITPRCLSSSSHVDSYRVGLCTTPSNDNCSWARSRQLRTYVDGKPGITNGLAVKLDMDYDNWTWE</sequence>
<evidence type="ECO:0000256" key="7">
    <source>
        <dbReference type="ARBA" id="ARBA00022833"/>
    </source>
</evidence>
<dbReference type="OrthoDB" id="1723809at2759"/>
<dbReference type="GO" id="GO:0032264">
    <property type="term" value="P:IMP salvage"/>
    <property type="evidence" value="ECO:0007669"/>
    <property type="project" value="UniProtKB-UniPathway"/>
</dbReference>
<comment type="pathway">
    <text evidence="2">Purine metabolism; IMP biosynthesis via salvage pathway; IMP from AMP: step 1/1.</text>
</comment>
<comment type="similarity">
    <text evidence="3">Belongs to the metallo-dependent hydrolases superfamily. Adenosine and AMP deaminases family.</text>
</comment>
<dbReference type="InterPro" id="IPR032466">
    <property type="entry name" value="Metal_Hydrolase"/>
</dbReference>
<dbReference type="PROSITE" id="PS00485">
    <property type="entry name" value="A_DEAMINASE"/>
    <property type="match status" value="1"/>
</dbReference>
<dbReference type="UniPathway" id="UPA00591">
    <property type="reaction ID" value="UER00663"/>
</dbReference>
<dbReference type="Gene3D" id="4.10.800.20">
    <property type="match status" value="1"/>
</dbReference>
<evidence type="ECO:0000256" key="11">
    <source>
        <dbReference type="SAM" id="MobiDB-lite"/>
    </source>
</evidence>
<keyword evidence="6" id="KW-0378">Hydrolase</keyword>
<dbReference type="Gene3D" id="3.20.20.140">
    <property type="entry name" value="Metal-dependent hydrolases"/>
    <property type="match status" value="1"/>
</dbReference>
<evidence type="ECO:0000256" key="1">
    <source>
        <dbReference type="ARBA" id="ARBA00001947"/>
    </source>
</evidence>
<evidence type="ECO:0000256" key="2">
    <source>
        <dbReference type="ARBA" id="ARBA00004955"/>
    </source>
</evidence>
<keyword evidence="5" id="KW-0479">Metal-binding</keyword>
<dbReference type="PANTHER" id="PTHR11359">
    <property type="entry name" value="AMP DEAMINASE"/>
    <property type="match status" value="1"/>
</dbReference>
<comment type="caution">
    <text evidence="12">The sequence shown here is derived from an EMBL/GenBank/DDBJ whole genome shotgun (WGS) entry which is preliminary data.</text>
</comment>
<dbReference type="EC" id="3.5.4.6" evidence="4"/>
<dbReference type="NCBIfam" id="TIGR01429">
    <property type="entry name" value="AMP_deaminase"/>
    <property type="match status" value="1"/>
</dbReference>
<dbReference type="GO" id="GO:0046872">
    <property type="term" value="F:metal ion binding"/>
    <property type="evidence" value="ECO:0007669"/>
    <property type="project" value="UniProtKB-KW"/>
</dbReference>
<feature type="compositionally biased region" description="Polar residues" evidence="11">
    <location>
        <begin position="78"/>
        <end position="89"/>
    </location>
</feature>
<dbReference type="PANTHER" id="PTHR11359:SF0">
    <property type="entry name" value="AMP DEAMINASE"/>
    <property type="match status" value="1"/>
</dbReference>
<dbReference type="InterPro" id="IPR006329">
    <property type="entry name" value="AMPD"/>
</dbReference>
<dbReference type="Proteomes" id="UP000383932">
    <property type="component" value="Unassembled WGS sequence"/>
</dbReference>
<evidence type="ECO:0000256" key="8">
    <source>
        <dbReference type="ARBA" id="ARBA00023080"/>
    </source>
</evidence>
<proteinExistence type="inferred from homology"/>